<keyword evidence="1" id="KW-1133">Transmembrane helix</keyword>
<accession>A0A7C4X8H0</accession>
<gene>
    <name evidence="2" type="ORF">ENV60_03120</name>
</gene>
<evidence type="ECO:0008006" key="3">
    <source>
        <dbReference type="Google" id="ProtNLM"/>
    </source>
</evidence>
<reference evidence="2" key="1">
    <citation type="journal article" date="2020" name="mSystems">
        <title>Genome- and Community-Level Interaction Insights into Carbon Utilization and Element Cycling Functions of Hydrothermarchaeota in Hydrothermal Sediment.</title>
        <authorList>
            <person name="Zhou Z."/>
            <person name="Liu Y."/>
            <person name="Xu W."/>
            <person name="Pan J."/>
            <person name="Luo Z.H."/>
            <person name="Li M."/>
        </authorList>
    </citation>
    <scope>NUCLEOTIDE SEQUENCE [LARGE SCALE GENOMIC DNA]</scope>
    <source>
        <strain evidence="2">SpSt-774</strain>
    </source>
</reference>
<evidence type="ECO:0000313" key="2">
    <source>
        <dbReference type="EMBL" id="HGV97272.1"/>
    </source>
</evidence>
<sequence>MMTKFFIGESGSCVFLWLWAGHRAKVYVCVPCSQKLEVRMNRLRILVCLMILTGFVFAQGLGKDSLQIDLLKRQKLFYSSNNNWIPPSVLDNPDTSTIKATSSQEKNGRVGIGIRGGIAMVLVPDWWLNIQSPITTSLNLRIVCWHKFTLEGELTNIWNTQDWWELNPHIWSLNVYENKKKIINPRLGIDYYYGYESRFGWNLGMYFTTPAAKKFCYDILLLIRFEDIYGSSGFNIPTEPRGIYGSIGLFYVK</sequence>
<dbReference type="EMBL" id="DTGZ01000055">
    <property type="protein sequence ID" value="HGV97272.1"/>
    <property type="molecule type" value="Genomic_DNA"/>
</dbReference>
<organism evidence="2">
    <name type="scientific">candidate division WOR-3 bacterium</name>
    <dbReference type="NCBI Taxonomy" id="2052148"/>
    <lineage>
        <taxon>Bacteria</taxon>
        <taxon>Bacteria division WOR-3</taxon>
    </lineage>
</organism>
<comment type="caution">
    <text evidence="2">The sequence shown here is derived from an EMBL/GenBank/DDBJ whole genome shotgun (WGS) entry which is preliminary data.</text>
</comment>
<dbReference type="AlphaFoldDB" id="A0A7C4X8H0"/>
<proteinExistence type="predicted"/>
<feature type="transmembrane region" description="Helical" evidence="1">
    <location>
        <begin position="43"/>
        <end position="62"/>
    </location>
</feature>
<evidence type="ECO:0000256" key="1">
    <source>
        <dbReference type="SAM" id="Phobius"/>
    </source>
</evidence>
<keyword evidence="1" id="KW-0812">Transmembrane</keyword>
<name>A0A7C4X8H0_UNCW3</name>
<protein>
    <recommendedName>
        <fullName evidence="3">DUF3575 domain-containing protein</fullName>
    </recommendedName>
</protein>
<keyword evidence="1" id="KW-0472">Membrane</keyword>